<name>A0A6J5KSR0_9CAUD</name>
<sequence length="76" mass="8862">MGRFYTTVYKEVEVDIEWDDVPTDDLIEELENRGAGTPEYGDGKDILEDIYRKRRSGQDYEQELNDLIYLGLGRIA</sequence>
<dbReference type="EMBL" id="LR796187">
    <property type="protein sequence ID" value="CAB4125528.1"/>
    <property type="molecule type" value="Genomic_DNA"/>
</dbReference>
<gene>
    <name evidence="2" type="ORF">UFOVP181_15</name>
    <name evidence="1" type="ORF">UFOVP57_148</name>
</gene>
<dbReference type="EMBL" id="LR798231">
    <property type="protein sequence ID" value="CAB5208413.1"/>
    <property type="molecule type" value="Genomic_DNA"/>
</dbReference>
<reference evidence="1" key="1">
    <citation type="submission" date="2020-04" db="EMBL/GenBank/DDBJ databases">
        <authorList>
            <person name="Chiriac C."/>
            <person name="Salcher M."/>
            <person name="Ghai R."/>
            <person name="Kavagutti S V."/>
        </authorList>
    </citation>
    <scope>NUCLEOTIDE SEQUENCE</scope>
</reference>
<accession>A0A6J5KSR0</accession>
<proteinExistence type="predicted"/>
<evidence type="ECO:0000313" key="2">
    <source>
        <dbReference type="EMBL" id="CAB5208413.1"/>
    </source>
</evidence>
<evidence type="ECO:0000313" key="1">
    <source>
        <dbReference type="EMBL" id="CAB4125528.1"/>
    </source>
</evidence>
<protein>
    <submittedName>
        <fullName evidence="1">Uncharacterized protein</fullName>
    </submittedName>
</protein>
<organism evidence="1">
    <name type="scientific">uncultured Caudovirales phage</name>
    <dbReference type="NCBI Taxonomy" id="2100421"/>
    <lineage>
        <taxon>Viruses</taxon>
        <taxon>Duplodnaviria</taxon>
        <taxon>Heunggongvirae</taxon>
        <taxon>Uroviricota</taxon>
        <taxon>Caudoviricetes</taxon>
        <taxon>Peduoviridae</taxon>
        <taxon>Maltschvirus</taxon>
        <taxon>Maltschvirus maltsch</taxon>
    </lineage>
</organism>